<evidence type="ECO:0000313" key="2">
    <source>
        <dbReference type="EMBL" id="MDQ0687509.1"/>
    </source>
</evidence>
<gene>
    <name evidence="2" type="ORF">QFZ56_006472</name>
</gene>
<evidence type="ECO:0000313" key="3">
    <source>
        <dbReference type="Proteomes" id="UP001243364"/>
    </source>
</evidence>
<sequence>MNEPNDPSAANGADGRQQVNHYDGPVFNKGVSNAQLAWNNETVTQNQQINDGSVAPGYEALAALVTDLLRQLPGAGLDDRDRADAAAAAEEVIAEITGSGSPEPGRVRRAVTTLKGALAPVATGLAAGTAVGAQEWAQSAIRGLTGLV</sequence>
<keyword evidence="3" id="KW-1185">Reference proteome</keyword>
<feature type="region of interest" description="Disordered" evidence="1">
    <location>
        <begin position="1"/>
        <end position="23"/>
    </location>
</feature>
<comment type="caution">
    <text evidence="2">The sequence shown here is derived from an EMBL/GenBank/DDBJ whole genome shotgun (WGS) entry which is preliminary data.</text>
</comment>
<dbReference type="EMBL" id="JAUSYA010000001">
    <property type="protein sequence ID" value="MDQ0687509.1"/>
    <property type="molecule type" value="Genomic_DNA"/>
</dbReference>
<name>A0ABU0QA76_STRAH</name>
<dbReference type="RefSeq" id="WP_307047537.1">
    <property type="nucleotide sequence ID" value="NZ_JAUSYA010000001.1"/>
</dbReference>
<organism evidence="2 3">
    <name type="scientific">Streptomyces achromogenes</name>
    <dbReference type="NCBI Taxonomy" id="67255"/>
    <lineage>
        <taxon>Bacteria</taxon>
        <taxon>Bacillati</taxon>
        <taxon>Actinomycetota</taxon>
        <taxon>Actinomycetes</taxon>
        <taxon>Kitasatosporales</taxon>
        <taxon>Streptomycetaceae</taxon>
        <taxon>Streptomyces</taxon>
    </lineage>
</organism>
<evidence type="ECO:0000256" key="1">
    <source>
        <dbReference type="SAM" id="MobiDB-lite"/>
    </source>
</evidence>
<protein>
    <submittedName>
        <fullName evidence="2">Uncharacterized protein</fullName>
    </submittedName>
</protein>
<reference evidence="2 3" key="1">
    <citation type="submission" date="2023-07" db="EMBL/GenBank/DDBJ databases">
        <title>Comparative genomics of wheat-associated soil bacteria to identify genetic determinants of phenazine resistance.</title>
        <authorList>
            <person name="Mouncey N."/>
        </authorList>
    </citation>
    <scope>NUCLEOTIDE SEQUENCE [LARGE SCALE GENOMIC DNA]</scope>
    <source>
        <strain evidence="2 3">W4I19-2</strain>
    </source>
</reference>
<dbReference type="Proteomes" id="UP001243364">
    <property type="component" value="Unassembled WGS sequence"/>
</dbReference>
<accession>A0ABU0QA76</accession>
<proteinExistence type="predicted"/>